<gene>
    <name evidence="1" type="ORF">OXD698_LOCUS38025</name>
</gene>
<proteinExistence type="predicted"/>
<dbReference type="AlphaFoldDB" id="A0A819Y049"/>
<sequence length="231" mass="27266">MASLQNNELNNHLQSDDDDADVIHIIDIRNGTFPEHISGRIESNDTIEFKVNSDDDYDIFQVYKDNTDYYRIDNGIELFNINNNTSEKKRRIVLSFSFHCTTMELYFCIIPSLQHETYLKSRQCSNENCEKNYFVIHRNEMKFSFNDNKESQKIILHKNDTIELEWISKRGNGYRIEENRYCPISGGLYKIEQPSDIITNHAVSQGKFQKTFNEYGTSFLFRLTETNQIHD</sequence>
<organism evidence="1 2">
    <name type="scientific">Adineta steineri</name>
    <dbReference type="NCBI Taxonomy" id="433720"/>
    <lineage>
        <taxon>Eukaryota</taxon>
        <taxon>Metazoa</taxon>
        <taxon>Spiralia</taxon>
        <taxon>Gnathifera</taxon>
        <taxon>Rotifera</taxon>
        <taxon>Eurotatoria</taxon>
        <taxon>Bdelloidea</taxon>
        <taxon>Adinetida</taxon>
        <taxon>Adinetidae</taxon>
        <taxon>Adineta</taxon>
    </lineage>
</organism>
<comment type="caution">
    <text evidence="1">The sequence shown here is derived from an EMBL/GenBank/DDBJ whole genome shotgun (WGS) entry which is preliminary data.</text>
</comment>
<dbReference type="Proteomes" id="UP000663844">
    <property type="component" value="Unassembled WGS sequence"/>
</dbReference>
<reference evidence="1" key="1">
    <citation type="submission" date="2021-02" db="EMBL/GenBank/DDBJ databases">
        <authorList>
            <person name="Nowell W R."/>
        </authorList>
    </citation>
    <scope>NUCLEOTIDE SEQUENCE</scope>
</reference>
<evidence type="ECO:0000313" key="1">
    <source>
        <dbReference type="EMBL" id="CAF4150134.1"/>
    </source>
</evidence>
<protein>
    <submittedName>
        <fullName evidence="1">Uncharacterized protein</fullName>
    </submittedName>
</protein>
<name>A0A819Y049_9BILA</name>
<dbReference type="EMBL" id="CAJOAZ010006962">
    <property type="protein sequence ID" value="CAF4150134.1"/>
    <property type="molecule type" value="Genomic_DNA"/>
</dbReference>
<evidence type="ECO:0000313" key="2">
    <source>
        <dbReference type="Proteomes" id="UP000663844"/>
    </source>
</evidence>
<accession>A0A819Y049</accession>
<feature type="non-terminal residue" evidence="1">
    <location>
        <position position="231"/>
    </location>
</feature>